<dbReference type="InterPro" id="IPR022606">
    <property type="entry name" value="DUF2914"/>
</dbReference>
<gene>
    <name evidence="4" type="ORF">OLMES_4874</name>
</gene>
<feature type="domain" description="DUF2914" evidence="3">
    <location>
        <begin position="237"/>
        <end position="298"/>
    </location>
</feature>
<dbReference type="Proteomes" id="UP000196027">
    <property type="component" value="Chromosome"/>
</dbReference>
<proteinExistence type="predicted"/>
<evidence type="ECO:0000256" key="1">
    <source>
        <dbReference type="SAM" id="MobiDB-lite"/>
    </source>
</evidence>
<feature type="compositionally biased region" description="Basic and acidic residues" evidence="1">
    <location>
        <begin position="111"/>
        <end position="137"/>
    </location>
</feature>
<organism evidence="4 5">
    <name type="scientific">Oleiphilus messinensis</name>
    <dbReference type="NCBI Taxonomy" id="141451"/>
    <lineage>
        <taxon>Bacteria</taxon>
        <taxon>Pseudomonadati</taxon>
        <taxon>Pseudomonadota</taxon>
        <taxon>Gammaproteobacteria</taxon>
        <taxon>Oceanospirillales</taxon>
        <taxon>Oleiphilaceae</taxon>
        <taxon>Oleiphilus</taxon>
    </lineage>
</organism>
<dbReference type="AlphaFoldDB" id="A0A1Y0IED0"/>
<dbReference type="EMBL" id="CP021425">
    <property type="protein sequence ID" value="ARU58862.1"/>
    <property type="molecule type" value="Genomic_DNA"/>
</dbReference>
<evidence type="ECO:0000256" key="2">
    <source>
        <dbReference type="SAM" id="Phobius"/>
    </source>
</evidence>
<protein>
    <recommendedName>
        <fullName evidence="3">DUF2914 domain-containing protein</fullName>
    </recommendedName>
</protein>
<accession>A0A1Y0IED0</accession>
<name>A0A1Y0IED0_9GAMM</name>
<keyword evidence="2" id="KW-0472">Membrane</keyword>
<feature type="region of interest" description="Disordered" evidence="1">
    <location>
        <begin position="108"/>
        <end position="185"/>
    </location>
</feature>
<reference evidence="4 5" key="1">
    <citation type="submission" date="2017-05" db="EMBL/GenBank/DDBJ databases">
        <title>Genomic insights into alkan degradation activity of Oleiphilus messinensis.</title>
        <authorList>
            <person name="Kozyavkin S.A."/>
            <person name="Slesarev A.I."/>
            <person name="Golyshin P.N."/>
            <person name="Korzhenkov A."/>
            <person name="Golyshina O.N."/>
            <person name="Toshchakov S.V."/>
        </authorList>
    </citation>
    <scope>NUCLEOTIDE SEQUENCE [LARGE SCALE GENOMIC DNA]</scope>
    <source>
        <strain evidence="4 5">ME102</strain>
    </source>
</reference>
<evidence type="ECO:0000313" key="5">
    <source>
        <dbReference type="Proteomes" id="UP000196027"/>
    </source>
</evidence>
<sequence length="302" mass="32761">MAKLVIKINNLNGLPDDLDYSKYEEDQILWGRIVGVALFGLVLLIALLAGIWNALTSEQEVVAGELASTVHPAQDSQLAQNSLQVNTVPGKAGFDSIASQPVVISQVDNKPNVEHKSNVVHKSNVENRPDAGHKTKSAEVLPQSGASNPFASGGARSLPELNQQPPAAGLPASQSNGLNAPGNPVKTLMPQIVDAQLTHTLNAEKMPEQALGRVIPMGSEGIIRVYLYTDMKGLQGETLIHKWYRDDKLMATVRIPVGGERYKASSSKFIDQYMLGDWRVIVVDEPQKIRYAEARFSVLPQG</sequence>
<dbReference type="RefSeq" id="WP_087463596.1">
    <property type="nucleotide sequence ID" value="NZ_CP021425.1"/>
</dbReference>
<feature type="transmembrane region" description="Helical" evidence="2">
    <location>
        <begin position="29"/>
        <end position="52"/>
    </location>
</feature>
<dbReference type="OrthoDB" id="9796654at2"/>
<keyword evidence="5" id="KW-1185">Reference proteome</keyword>
<evidence type="ECO:0000259" key="3">
    <source>
        <dbReference type="Pfam" id="PF11141"/>
    </source>
</evidence>
<dbReference type="KEGG" id="ome:OLMES_4874"/>
<evidence type="ECO:0000313" key="4">
    <source>
        <dbReference type="EMBL" id="ARU58862.1"/>
    </source>
</evidence>
<keyword evidence="2" id="KW-1133">Transmembrane helix</keyword>
<keyword evidence="2" id="KW-0812">Transmembrane</keyword>
<dbReference type="Pfam" id="PF11141">
    <property type="entry name" value="DUF2914"/>
    <property type="match status" value="1"/>
</dbReference>